<dbReference type="EMBL" id="JAFJYH010000672">
    <property type="protein sequence ID" value="KAG4410553.1"/>
    <property type="molecule type" value="Genomic_DNA"/>
</dbReference>
<name>A0A8H7T1H9_9HELO</name>
<protein>
    <submittedName>
        <fullName evidence="1">Uncharacterized protein</fullName>
    </submittedName>
</protein>
<evidence type="ECO:0000313" key="2">
    <source>
        <dbReference type="Proteomes" id="UP000664132"/>
    </source>
</evidence>
<dbReference type="OrthoDB" id="3547055at2759"/>
<dbReference type="Proteomes" id="UP000664132">
    <property type="component" value="Unassembled WGS sequence"/>
</dbReference>
<accession>A0A8H7T1H9</accession>
<gene>
    <name evidence="1" type="ORF">IFR04_016314</name>
</gene>
<reference evidence="1" key="1">
    <citation type="submission" date="2021-02" db="EMBL/GenBank/DDBJ databases">
        <title>Genome sequence Cadophora malorum strain M34.</title>
        <authorList>
            <person name="Stefanovic E."/>
            <person name="Vu D."/>
            <person name="Scully C."/>
            <person name="Dijksterhuis J."/>
            <person name="Roader J."/>
            <person name="Houbraken J."/>
        </authorList>
    </citation>
    <scope>NUCLEOTIDE SEQUENCE</scope>
    <source>
        <strain evidence="1">M34</strain>
    </source>
</reference>
<dbReference type="AlphaFoldDB" id="A0A8H7T1H9"/>
<comment type="caution">
    <text evidence="1">The sequence shown here is derived from an EMBL/GenBank/DDBJ whole genome shotgun (WGS) entry which is preliminary data.</text>
</comment>
<keyword evidence="2" id="KW-1185">Reference proteome</keyword>
<evidence type="ECO:0000313" key="1">
    <source>
        <dbReference type="EMBL" id="KAG4410553.1"/>
    </source>
</evidence>
<sequence length="165" mass="18542">MSSPPTPPPDSEILSIPKLEELRKKAKYLQAGGSPTATIVTYYLLLRIIQHSYPRPPNSHTTTSTTTTSIPLTHEEARTIANTLYVAGAIRFCPHSHILIVEDPEVKEMVEKYEREIPEHVCAEGKDPRRCVWPDWECGTVFETVNGVEMIKEEGGEWRGVNPGF</sequence>
<organism evidence="1 2">
    <name type="scientific">Cadophora malorum</name>
    <dbReference type="NCBI Taxonomy" id="108018"/>
    <lineage>
        <taxon>Eukaryota</taxon>
        <taxon>Fungi</taxon>
        <taxon>Dikarya</taxon>
        <taxon>Ascomycota</taxon>
        <taxon>Pezizomycotina</taxon>
        <taxon>Leotiomycetes</taxon>
        <taxon>Helotiales</taxon>
        <taxon>Ploettnerulaceae</taxon>
        <taxon>Cadophora</taxon>
    </lineage>
</organism>
<proteinExistence type="predicted"/>